<organism evidence="1">
    <name type="scientific">Populus alba</name>
    <name type="common">White poplar</name>
    <dbReference type="NCBI Taxonomy" id="43335"/>
    <lineage>
        <taxon>Eukaryota</taxon>
        <taxon>Viridiplantae</taxon>
        <taxon>Streptophyta</taxon>
        <taxon>Embryophyta</taxon>
        <taxon>Tracheophyta</taxon>
        <taxon>Spermatophyta</taxon>
        <taxon>Magnoliopsida</taxon>
        <taxon>eudicotyledons</taxon>
        <taxon>Gunneridae</taxon>
        <taxon>Pentapetalae</taxon>
        <taxon>rosids</taxon>
        <taxon>fabids</taxon>
        <taxon>Malpighiales</taxon>
        <taxon>Salicaceae</taxon>
        <taxon>Saliceae</taxon>
        <taxon>Populus</taxon>
    </lineage>
</organism>
<proteinExistence type="predicted"/>
<protein>
    <submittedName>
        <fullName evidence="1">Uncharacterized protein</fullName>
    </submittedName>
</protein>
<dbReference type="EMBL" id="RCHU01001143">
    <property type="protein sequence ID" value="TKR75085.1"/>
    <property type="molecule type" value="Genomic_DNA"/>
</dbReference>
<accession>A0A4V6A1C5</accession>
<sequence>MADGESMDGAAAGERKLTGLGSVGAVDGAAPEGERCWSRRVYEGGATVSVRRVAELGRRETKMAGGVCVQAAACWRDWVCGGWRCGLASRLEKRKKKNKPGGLGAVWPCVGELMERNDEGRRWGCWGRL</sequence>
<reference evidence="1" key="1">
    <citation type="submission" date="2018-10" db="EMBL/GenBank/DDBJ databases">
        <title>Population genomic analysis revealed the cold adaptation of white poplar.</title>
        <authorList>
            <person name="Liu Y.-J."/>
        </authorList>
    </citation>
    <scope>NUCLEOTIDE SEQUENCE [LARGE SCALE GENOMIC DNA]</scope>
    <source>
        <strain evidence="1">PAL-ZL1</strain>
    </source>
</reference>
<gene>
    <name evidence="1" type="ORF">D5086_0000289290</name>
</gene>
<name>A0A4V6A1C5_POPAL</name>
<dbReference type="AlphaFoldDB" id="A0A4V6A1C5"/>
<evidence type="ECO:0000313" key="1">
    <source>
        <dbReference type="EMBL" id="TKR75085.1"/>
    </source>
</evidence>
<comment type="caution">
    <text evidence="1">The sequence shown here is derived from an EMBL/GenBank/DDBJ whole genome shotgun (WGS) entry which is preliminary data.</text>
</comment>